<dbReference type="RefSeq" id="WP_245714664.1">
    <property type="nucleotide sequence ID" value="NZ_FMHU01000001.1"/>
</dbReference>
<reference evidence="3" key="1">
    <citation type="submission" date="2016-06" db="EMBL/GenBank/DDBJ databases">
        <authorList>
            <person name="Varghese N."/>
        </authorList>
    </citation>
    <scope>NUCLEOTIDE SEQUENCE [LARGE SCALE GENOMIC DNA]</scope>
    <source>
        <strain evidence="3">DSM 46123</strain>
    </source>
</reference>
<evidence type="ECO:0000313" key="2">
    <source>
        <dbReference type="EMBL" id="SCL19362.1"/>
    </source>
</evidence>
<evidence type="ECO:0000313" key="3">
    <source>
        <dbReference type="Proteomes" id="UP000198906"/>
    </source>
</evidence>
<organism evidence="2 3">
    <name type="scientific">Micromonospora inyonensis</name>
    <dbReference type="NCBI Taxonomy" id="47866"/>
    <lineage>
        <taxon>Bacteria</taxon>
        <taxon>Bacillati</taxon>
        <taxon>Actinomycetota</taxon>
        <taxon>Actinomycetes</taxon>
        <taxon>Micromonosporales</taxon>
        <taxon>Micromonosporaceae</taxon>
        <taxon>Micromonospora</taxon>
    </lineage>
</organism>
<keyword evidence="1" id="KW-0812">Transmembrane</keyword>
<keyword evidence="3" id="KW-1185">Reference proteome</keyword>
<dbReference type="AlphaFoldDB" id="A0A1C6RQD3"/>
<keyword evidence="1" id="KW-0472">Membrane</keyword>
<feature type="transmembrane region" description="Helical" evidence="1">
    <location>
        <begin position="7"/>
        <end position="29"/>
    </location>
</feature>
<dbReference type="Gene3D" id="3.40.50.450">
    <property type="match status" value="1"/>
</dbReference>
<sequence length="235" mass="26002">MKSVKTVLGFLTVALLVMEGIALVLVTSVVDADRALIWVLVVLILIVFILFGLAIARPGLINPAYQAPAKVHPVPVASPPRLRYDIFVSSPMTAFGADGGYEEHRKEVLKIVAVIERRCQLRCYYSGRTRETLQDLEAVDVGLRNDMEALRSSRTFVLILPEAFVSSVFVEAGMALAFGKPAVYFRRPDVRLPFMLEGAANAAGSDLPPTRQYPYQSTPDLIRLIQNNGRRIFDP</sequence>
<accession>A0A1C6RQD3</accession>
<proteinExistence type="predicted"/>
<evidence type="ECO:0000256" key="1">
    <source>
        <dbReference type="SAM" id="Phobius"/>
    </source>
</evidence>
<name>A0A1C6RQD3_9ACTN</name>
<dbReference type="Proteomes" id="UP000198906">
    <property type="component" value="Unassembled WGS sequence"/>
</dbReference>
<feature type="transmembrane region" description="Helical" evidence="1">
    <location>
        <begin position="35"/>
        <end position="56"/>
    </location>
</feature>
<dbReference type="EMBL" id="FMHU01000001">
    <property type="protein sequence ID" value="SCL19362.1"/>
    <property type="molecule type" value="Genomic_DNA"/>
</dbReference>
<keyword evidence="1" id="KW-1133">Transmembrane helix</keyword>
<protein>
    <submittedName>
        <fullName evidence="2">Uncharacterized protein</fullName>
    </submittedName>
</protein>
<gene>
    <name evidence="2" type="ORF">GA0074694_2659</name>
</gene>